<accession>A0A3G8H741</accession>
<evidence type="ECO:0000313" key="3">
    <source>
        <dbReference type="EMBL" id="AZG16361.1"/>
    </source>
</evidence>
<dbReference type="SUPFAM" id="SSF53807">
    <property type="entry name" value="Helical backbone' metal receptor"/>
    <property type="match status" value="1"/>
</dbReference>
<gene>
    <name evidence="3" type="ORF">EHF44_23520</name>
</gene>
<dbReference type="Pfam" id="PF01497">
    <property type="entry name" value="Peripla_BP_2"/>
    <property type="match status" value="1"/>
</dbReference>
<evidence type="ECO:0000256" key="1">
    <source>
        <dbReference type="SAM" id="SignalP"/>
    </source>
</evidence>
<dbReference type="AlphaFoldDB" id="A0A3G8H741"/>
<name>A0A3G8H741_9BURK</name>
<dbReference type="EMBL" id="CP033970">
    <property type="protein sequence ID" value="AZG16361.1"/>
    <property type="molecule type" value="Genomic_DNA"/>
</dbReference>
<dbReference type="PANTHER" id="PTHR30535">
    <property type="entry name" value="VITAMIN B12-BINDING PROTEIN"/>
    <property type="match status" value="1"/>
</dbReference>
<dbReference type="InterPro" id="IPR050902">
    <property type="entry name" value="ABC_Transporter_SBP"/>
</dbReference>
<dbReference type="PANTHER" id="PTHR30535:SF34">
    <property type="entry name" value="MOLYBDATE-BINDING PROTEIN MOLA"/>
    <property type="match status" value="1"/>
</dbReference>
<dbReference type="Proteomes" id="UP000270411">
    <property type="component" value="Chromosome 2"/>
</dbReference>
<evidence type="ECO:0000259" key="2">
    <source>
        <dbReference type="PROSITE" id="PS50983"/>
    </source>
</evidence>
<dbReference type="KEGG" id="cpau:EHF44_23520"/>
<dbReference type="Gene3D" id="3.40.50.1980">
    <property type="entry name" value="Nitrogenase molybdenum iron protein domain"/>
    <property type="match status" value="2"/>
</dbReference>
<feature type="domain" description="Fe/B12 periplasmic-binding" evidence="2">
    <location>
        <begin position="49"/>
        <end position="316"/>
    </location>
</feature>
<dbReference type="GO" id="GO:0071281">
    <property type="term" value="P:cellular response to iron ion"/>
    <property type="evidence" value="ECO:0007669"/>
    <property type="project" value="TreeGrafter"/>
</dbReference>
<keyword evidence="1" id="KW-0732">Signal</keyword>
<dbReference type="OrthoDB" id="9775594at2"/>
<dbReference type="RefSeq" id="WP_124686091.1">
    <property type="nucleotide sequence ID" value="NZ_CP033970.1"/>
</dbReference>
<feature type="chain" id="PRO_5018009832" evidence="1">
    <location>
        <begin position="28"/>
        <end position="367"/>
    </location>
</feature>
<feature type="signal peptide" evidence="1">
    <location>
        <begin position="1"/>
        <end position="27"/>
    </location>
</feature>
<dbReference type="Gene3D" id="1.20.58.2180">
    <property type="match status" value="1"/>
</dbReference>
<organism evidence="3 4">
    <name type="scientific">Cupriavidus pauculus</name>
    <dbReference type="NCBI Taxonomy" id="82633"/>
    <lineage>
        <taxon>Bacteria</taxon>
        <taxon>Pseudomonadati</taxon>
        <taxon>Pseudomonadota</taxon>
        <taxon>Betaproteobacteria</taxon>
        <taxon>Burkholderiales</taxon>
        <taxon>Burkholderiaceae</taxon>
        <taxon>Cupriavidus</taxon>
    </lineage>
</organism>
<reference evidence="4" key="1">
    <citation type="submission" date="2018-11" db="EMBL/GenBank/DDBJ databases">
        <title>FDA dAtabase for Regulatory Grade micrObial Sequences (FDA-ARGOS): Supporting development and validation of Infectious Disease Dx tests.</title>
        <authorList>
            <person name="Goldberg B."/>
            <person name="Campos J."/>
            <person name="Tallon L."/>
            <person name="Sadzewicz L."/>
            <person name="Zhao X."/>
            <person name="Vavikolanu K."/>
            <person name="Mehta A."/>
            <person name="Aluvathingal J."/>
            <person name="Nadendla S."/>
            <person name="Geyer C."/>
            <person name="Nandy P."/>
            <person name="Yan Y."/>
            <person name="Sichtig H."/>
        </authorList>
    </citation>
    <scope>NUCLEOTIDE SEQUENCE [LARGE SCALE GENOMIC DNA]</scope>
    <source>
        <strain evidence="4">FDAARGOS_614</strain>
    </source>
</reference>
<proteinExistence type="predicted"/>
<dbReference type="PROSITE" id="PS50983">
    <property type="entry name" value="FE_B12_PBP"/>
    <property type="match status" value="1"/>
</dbReference>
<evidence type="ECO:0000313" key="4">
    <source>
        <dbReference type="Proteomes" id="UP000270411"/>
    </source>
</evidence>
<protein>
    <submittedName>
        <fullName evidence="3">ABC transporter substrate-binding protein</fullName>
    </submittedName>
</protein>
<sequence>MRGVRGAMALAGMAGVAAMAWMGAATAADAPAVVDQNGHRVVLPAQVRRVAVIPIPLASMVMAVDGGAQRLAAMHTASRADFDYGLLGRLFPDAARIPAQIAGEGFVPNVEALAASGADVVIQWGDRGDDIVRPIRELGLPVVTVRYGDSSLAAGWLRLVGASLGKPARGERLAQWFESRRADVAARTAPIAAAERPRVLYLQRARSGLRAAGKGTSMDGDIRLAGGVNVAAGVPGFAQVSVEQLLAWDPQVVLLNNFEPGLVPADLYGDARLRGLAAVRERRVYSYPHGGFRWDPPSQETPLTLDWLSSLFHPQRAEPGIRDRIADAYRLLYDYRMTPRDTDDLLKLDANGASAYYRALFGQGAAP</sequence>
<dbReference type="InterPro" id="IPR002491">
    <property type="entry name" value="ABC_transptr_periplasmic_BD"/>
</dbReference>